<dbReference type="OrthoDB" id="4349954at2759"/>
<gene>
    <name evidence="4" type="ORF">GWI33_010213</name>
</gene>
<comment type="catalytic activity">
    <reaction evidence="2">
        <text>molybdopterin + ATP + H(+) = adenylyl-molybdopterin + diphosphate</text>
        <dbReference type="Rhea" id="RHEA:31331"/>
        <dbReference type="ChEBI" id="CHEBI:15378"/>
        <dbReference type="ChEBI" id="CHEBI:30616"/>
        <dbReference type="ChEBI" id="CHEBI:33019"/>
        <dbReference type="ChEBI" id="CHEBI:58698"/>
        <dbReference type="ChEBI" id="CHEBI:62727"/>
    </reaction>
</comment>
<reference evidence="4" key="1">
    <citation type="submission" date="2020-08" db="EMBL/GenBank/DDBJ databases">
        <title>Genome sequencing and assembly of the red palm weevil Rhynchophorus ferrugineus.</title>
        <authorList>
            <person name="Dias G.B."/>
            <person name="Bergman C.M."/>
            <person name="Manee M."/>
        </authorList>
    </citation>
    <scope>NUCLEOTIDE SEQUENCE</scope>
    <source>
        <strain evidence="4">AA-2017</strain>
        <tissue evidence="4">Whole larva</tissue>
    </source>
</reference>
<feature type="domain" description="MoaB/Mog" evidence="3">
    <location>
        <begin position="2"/>
        <end position="54"/>
    </location>
</feature>
<dbReference type="GO" id="GO:0005524">
    <property type="term" value="F:ATP binding"/>
    <property type="evidence" value="ECO:0007669"/>
    <property type="project" value="UniProtKB-UniRule"/>
</dbReference>
<keyword evidence="2" id="KW-0808">Transferase</keyword>
<keyword evidence="5" id="KW-1185">Reference proteome</keyword>
<feature type="non-terminal residue" evidence="4">
    <location>
        <position position="1"/>
    </location>
</feature>
<dbReference type="GO" id="GO:0005829">
    <property type="term" value="C:cytosol"/>
    <property type="evidence" value="ECO:0007669"/>
    <property type="project" value="TreeGrafter"/>
</dbReference>
<dbReference type="GO" id="GO:0007529">
    <property type="term" value="P:establishment of synaptic specificity at neuromuscular junction"/>
    <property type="evidence" value="ECO:0007669"/>
    <property type="project" value="TreeGrafter"/>
</dbReference>
<comment type="caution">
    <text evidence="4">The sequence shown here is derived from an EMBL/GenBank/DDBJ whole genome shotgun (WGS) entry which is preliminary data.</text>
</comment>
<keyword evidence="2" id="KW-0479">Metal-binding</keyword>
<keyword evidence="2" id="KW-0500">Molybdenum</keyword>
<comment type="catalytic activity">
    <reaction evidence="2">
        <text>adenylyl-molybdopterin + molybdate = Mo-molybdopterin + AMP + H(+)</text>
        <dbReference type="Rhea" id="RHEA:35047"/>
        <dbReference type="ChEBI" id="CHEBI:15378"/>
        <dbReference type="ChEBI" id="CHEBI:36264"/>
        <dbReference type="ChEBI" id="CHEBI:62727"/>
        <dbReference type="ChEBI" id="CHEBI:71302"/>
        <dbReference type="ChEBI" id="CHEBI:456215"/>
    </reaction>
</comment>
<dbReference type="EMBL" id="JAACXV010006301">
    <property type="protein sequence ID" value="KAF7276509.1"/>
    <property type="molecule type" value="Genomic_DNA"/>
</dbReference>
<comment type="similarity">
    <text evidence="1">In the N-terminal section; belongs to the MoaB/Mog family.</text>
</comment>
<protein>
    <recommendedName>
        <fullName evidence="3">MoaB/Mog domain-containing protein</fullName>
    </recommendedName>
</protein>
<dbReference type="UniPathway" id="UPA00344"/>
<comment type="similarity">
    <text evidence="2">Belongs to the MoeA family.</text>
</comment>
<evidence type="ECO:0000256" key="2">
    <source>
        <dbReference type="RuleBase" id="RU365090"/>
    </source>
</evidence>
<dbReference type="GO" id="GO:0030425">
    <property type="term" value="C:dendrite"/>
    <property type="evidence" value="ECO:0007669"/>
    <property type="project" value="TreeGrafter"/>
</dbReference>
<dbReference type="Gene3D" id="3.40.980.10">
    <property type="entry name" value="MoaB/Mog-like domain"/>
    <property type="match status" value="1"/>
</dbReference>
<dbReference type="InterPro" id="IPR036425">
    <property type="entry name" value="MoaB/Mog-like_dom_sf"/>
</dbReference>
<dbReference type="GO" id="GO:0097112">
    <property type="term" value="P:gamma-aminobutyric acid receptor clustering"/>
    <property type="evidence" value="ECO:0007669"/>
    <property type="project" value="TreeGrafter"/>
</dbReference>
<dbReference type="InterPro" id="IPR001453">
    <property type="entry name" value="MoaB/Mog_dom"/>
</dbReference>
<keyword evidence="2" id="KW-0460">Magnesium</keyword>
<dbReference type="Pfam" id="PF00994">
    <property type="entry name" value="MoCF_biosynth"/>
    <property type="match status" value="1"/>
</dbReference>
<keyword evidence="2" id="KW-0501">Molybdenum cofactor biosynthesis</keyword>
<sequence>PDNVKATLERAFDRSDVIVSSGGVSMGEYDLLKQVLIEDFGATVHFGRVNMKPG</sequence>
<dbReference type="Proteomes" id="UP000625711">
    <property type="component" value="Unassembled WGS sequence"/>
</dbReference>
<dbReference type="AlphaFoldDB" id="A0A834MFK0"/>
<dbReference type="GO" id="GO:0061598">
    <property type="term" value="F:molybdopterin adenylyltransferase activity"/>
    <property type="evidence" value="ECO:0007669"/>
    <property type="project" value="UniProtKB-UniRule"/>
</dbReference>
<dbReference type="GO" id="GO:0072579">
    <property type="term" value="P:glycine receptor clustering"/>
    <property type="evidence" value="ECO:0007669"/>
    <property type="project" value="TreeGrafter"/>
</dbReference>
<dbReference type="SUPFAM" id="SSF53218">
    <property type="entry name" value="Molybdenum cofactor biosynthesis proteins"/>
    <property type="match status" value="1"/>
</dbReference>
<evidence type="ECO:0000313" key="5">
    <source>
        <dbReference type="Proteomes" id="UP000625711"/>
    </source>
</evidence>
<evidence type="ECO:0000313" key="4">
    <source>
        <dbReference type="EMBL" id="KAF7276509.1"/>
    </source>
</evidence>
<dbReference type="GO" id="GO:0099634">
    <property type="term" value="C:postsynaptic specialization membrane"/>
    <property type="evidence" value="ECO:0007669"/>
    <property type="project" value="GOC"/>
</dbReference>
<name>A0A834MFK0_RHYFE</name>
<dbReference type="PANTHER" id="PTHR10192:SF5">
    <property type="entry name" value="GEPHYRIN"/>
    <property type="match status" value="1"/>
</dbReference>
<proteinExistence type="inferred from homology"/>
<comment type="cofactor">
    <cofactor evidence="2">
        <name>Mg(2+)</name>
        <dbReference type="ChEBI" id="CHEBI:18420"/>
    </cofactor>
</comment>
<dbReference type="GO" id="GO:0006777">
    <property type="term" value="P:Mo-molybdopterin cofactor biosynthetic process"/>
    <property type="evidence" value="ECO:0007669"/>
    <property type="project" value="UniProtKB-UniRule"/>
</dbReference>
<comment type="function">
    <text evidence="2">Catalyzes two steps in the biosynthesis of the molybdenum cofactor. In the first step, molybdopterin is adenylated. Subsequently, molybdate is inserted into adenylated molybdopterin and AMP is released.</text>
</comment>
<dbReference type="InterPro" id="IPR038987">
    <property type="entry name" value="MoeA-like"/>
</dbReference>
<comment type="pathway">
    <text evidence="2">Cofactor biosynthesis; molybdopterin biosynthesis.</text>
</comment>
<dbReference type="GO" id="GO:0098970">
    <property type="term" value="P:postsynaptic neurotransmitter receptor diffusion trapping"/>
    <property type="evidence" value="ECO:0007669"/>
    <property type="project" value="TreeGrafter"/>
</dbReference>
<evidence type="ECO:0000256" key="1">
    <source>
        <dbReference type="ARBA" id="ARBA00007589"/>
    </source>
</evidence>
<dbReference type="PANTHER" id="PTHR10192">
    <property type="entry name" value="MOLYBDOPTERIN BIOSYNTHESIS PROTEIN"/>
    <property type="match status" value="1"/>
</dbReference>
<dbReference type="GO" id="GO:0061599">
    <property type="term" value="F:molybdopterin molybdotransferase activity"/>
    <property type="evidence" value="ECO:0007669"/>
    <property type="project" value="UniProtKB-UniRule"/>
</dbReference>
<dbReference type="GO" id="GO:0046872">
    <property type="term" value="F:metal ion binding"/>
    <property type="evidence" value="ECO:0007669"/>
    <property type="project" value="UniProtKB-UniRule"/>
</dbReference>
<organism evidence="4 5">
    <name type="scientific">Rhynchophorus ferrugineus</name>
    <name type="common">Red palm weevil</name>
    <name type="synonym">Curculio ferrugineus</name>
    <dbReference type="NCBI Taxonomy" id="354439"/>
    <lineage>
        <taxon>Eukaryota</taxon>
        <taxon>Metazoa</taxon>
        <taxon>Ecdysozoa</taxon>
        <taxon>Arthropoda</taxon>
        <taxon>Hexapoda</taxon>
        <taxon>Insecta</taxon>
        <taxon>Pterygota</taxon>
        <taxon>Neoptera</taxon>
        <taxon>Endopterygota</taxon>
        <taxon>Coleoptera</taxon>
        <taxon>Polyphaga</taxon>
        <taxon>Cucujiformia</taxon>
        <taxon>Curculionidae</taxon>
        <taxon>Dryophthorinae</taxon>
        <taxon>Rhynchophorus</taxon>
    </lineage>
</organism>
<accession>A0A834MFK0</accession>
<evidence type="ECO:0000259" key="3">
    <source>
        <dbReference type="Pfam" id="PF00994"/>
    </source>
</evidence>